<feature type="chain" id="PRO_5046171936" evidence="2">
    <location>
        <begin position="19"/>
        <end position="255"/>
    </location>
</feature>
<sequence length="255" mass="25748">MIPLLILAAAVAATPAAADPAARFKACASLVDTAPDKALAEARAWASGGGGIPAGQCLGLAQSALGDWRGAADSFAATADLAERLEDGRAVPLWTSAGNAALAAGDAARAKTLLTRALAAKALVGPMRGEAYLDRARAQVALGALPEARTDMDQALGLVPGDPMAWLLSAALARRMNALERARHDIGEAAGRAPDEPAILLESGEIAAAAGDMSRARAEWARVRALDPGGEAARTATRQLSASGGVPAEAPRPGR</sequence>
<feature type="signal peptide" evidence="2">
    <location>
        <begin position="1"/>
        <end position="18"/>
    </location>
</feature>
<evidence type="ECO:0000256" key="2">
    <source>
        <dbReference type="SAM" id="SignalP"/>
    </source>
</evidence>
<keyword evidence="2" id="KW-0732">Signal</keyword>
<dbReference type="Pfam" id="PF13432">
    <property type="entry name" value="TPR_16"/>
    <property type="match status" value="2"/>
</dbReference>
<reference evidence="3" key="1">
    <citation type="journal article" date="2022" name="Toxins">
        <title>Genomic Analysis of Sphingopyxis sp. USTB-05 for Biodegrading Cyanobacterial Hepatotoxins.</title>
        <authorList>
            <person name="Liu C."/>
            <person name="Xu Q."/>
            <person name="Zhao Z."/>
            <person name="Zhang H."/>
            <person name="Liu X."/>
            <person name="Yin C."/>
            <person name="Liu Y."/>
            <person name="Yan H."/>
        </authorList>
    </citation>
    <scope>NUCLEOTIDE SEQUENCE</scope>
    <source>
        <strain evidence="3">NBD5</strain>
    </source>
</reference>
<dbReference type="SUPFAM" id="SSF48452">
    <property type="entry name" value="TPR-like"/>
    <property type="match status" value="1"/>
</dbReference>
<evidence type="ECO:0000313" key="3">
    <source>
        <dbReference type="EMBL" id="USI74394.1"/>
    </source>
</evidence>
<keyword evidence="4" id="KW-1185">Reference proteome</keyword>
<dbReference type="Proteomes" id="UP001056937">
    <property type="component" value="Chromosome 1"/>
</dbReference>
<protein>
    <submittedName>
        <fullName evidence="3">Tetratricopeptide repeat protein</fullName>
    </submittedName>
</protein>
<organism evidence="3 4">
    <name type="scientific">Sphingomonas morindae</name>
    <dbReference type="NCBI Taxonomy" id="1541170"/>
    <lineage>
        <taxon>Bacteria</taxon>
        <taxon>Pseudomonadati</taxon>
        <taxon>Pseudomonadota</taxon>
        <taxon>Alphaproteobacteria</taxon>
        <taxon>Sphingomonadales</taxon>
        <taxon>Sphingomonadaceae</taxon>
        <taxon>Sphingomonas</taxon>
    </lineage>
</organism>
<gene>
    <name evidence="3" type="ORF">LHA26_08075</name>
</gene>
<evidence type="ECO:0000256" key="1">
    <source>
        <dbReference type="SAM" id="MobiDB-lite"/>
    </source>
</evidence>
<evidence type="ECO:0000313" key="4">
    <source>
        <dbReference type="Proteomes" id="UP001056937"/>
    </source>
</evidence>
<accession>A0ABY4XBQ7</accession>
<dbReference type="RefSeq" id="WP_252168197.1">
    <property type="nucleotide sequence ID" value="NZ_CP084930.1"/>
</dbReference>
<feature type="region of interest" description="Disordered" evidence="1">
    <location>
        <begin position="228"/>
        <end position="255"/>
    </location>
</feature>
<dbReference type="InterPro" id="IPR011990">
    <property type="entry name" value="TPR-like_helical_dom_sf"/>
</dbReference>
<name>A0ABY4XBQ7_9SPHN</name>
<dbReference type="Gene3D" id="1.25.40.10">
    <property type="entry name" value="Tetratricopeptide repeat domain"/>
    <property type="match status" value="1"/>
</dbReference>
<dbReference type="EMBL" id="CP084930">
    <property type="protein sequence ID" value="USI74394.1"/>
    <property type="molecule type" value="Genomic_DNA"/>
</dbReference>
<proteinExistence type="predicted"/>